<evidence type="ECO:0008006" key="3">
    <source>
        <dbReference type="Google" id="ProtNLM"/>
    </source>
</evidence>
<name>A0ABS1CTN8_9PROT</name>
<evidence type="ECO:0000313" key="2">
    <source>
        <dbReference type="Proteomes" id="UP000697995"/>
    </source>
</evidence>
<sequence length="305" mass="33636">MPDTVATLPREAIHLPFEAGPFRMAIGLLACPEAEWFELDEHYPAEMAERRDLLATRHDEVFAAIPESAAARAECLALVADHLPRHHPAWFRRAGDRLYNALTGEDWDLAAPPCDPLELAGRLVQEDLCLIRPEAAGAVLEAAILCAPSRWKLAEKIGHPLVQVHAPVPFYAERLGAPVDRFMRHLKDGRIALRRNWSVVDSPALFQPGGKHRTARDPDITPANAGERLHLRTERQTFRRLPATGRVLFGIRVHSTPVARIAAMPGASARLAAAVRALPEEMGRYKSLPVYRAALLAHLDAVPAA</sequence>
<dbReference type="RefSeq" id="WP_133223459.1">
    <property type="nucleotide sequence ID" value="NZ_NRSG01000012.1"/>
</dbReference>
<comment type="caution">
    <text evidence="1">The sequence shown here is derived from an EMBL/GenBank/DDBJ whole genome shotgun (WGS) entry which is preliminary data.</text>
</comment>
<dbReference type="EMBL" id="NRSG01000012">
    <property type="protein sequence ID" value="MBK1657199.1"/>
    <property type="molecule type" value="Genomic_DNA"/>
</dbReference>
<evidence type="ECO:0000313" key="1">
    <source>
        <dbReference type="EMBL" id="MBK1657199.1"/>
    </source>
</evidence>
<dbReference type="Proteomes" id="UP000697995">
    <property type="component" value="Unassembled WGS sequence"/>
</dbReference>
<dbReference type="InterPro" id="IPR021848">
    <property type="entry name" value="HODM_asu-like"/>
</dbReference>
<reference evidence="1 2" key="1">
    <citation type="journal article" date="2020" name="Microorganisms">
        <title>Osmotic Adaptation and Compatible Solute Biosynthesis of Phototrophic Bacteria as Revealed from Genome Analyses.</title>
        <authorList>
            <person name="Imhoff J.F."/>
            <person name="Rahn T."/>
            <person name="Kunzel S."/>
            <person name="Keller A."/>
            <person name="Neulinger S.C."/>
        </authorList>
    </citation>
    <scope>NUCLEOTIDE SEQUENCE [LARGE SCALE GENOMIC DNA]</scope>
    <source>
        <strain evidence="1 2">DSM 15382</strain>
    </source>
</reference>
<dbReference type="Pfam" id="PF11927">
    <property type="entry name" value="HODM_asu-like"/>
    <property type="match status" value="1"/>
</dbReference>
<proteinExistence type="predicted"/>
<protein>
    <recommendedName>
        <fullName evidence="3">DUF3445 domain-containing protein</fullName>
    </recommendedName>
</protein>
<accession>A0ABS1CTN8</accession>
<gene>
    <name evidence="1" type="ORF">CKO45_03015</name>
</gene>
<keyword evidence="2" id="KW-1185">Reference proteome</keyword>
<organism evidence="1 2">
    <name type="scientific">Paracraurococcus ruber</name>
    <dbReference type="NCBI Taxonomy" id="77675"/>
    <lineage>
        <taxon>Bacteria</taxon>
        <taxon>Pseudomonadati</taxon>
        <taxon>Pseudomonadota</taxon>
        <taxon>Alphaproteobacteria</taxon>
        <taxon>Acetobacterales</taxon>
        <taxon>Roseomonadaceae</taxon>
        <taxon>Paracraurococcus</taxon>
    </lineage>
</organism>